<dbReference type="InterPro" id="IPR029058">
    <property type="entry name" value="AB_hydrolase_fold"/>
</dbReference>
<dbReference type="Gene3D" id="3.40.50.1820">
    <property type="entry name" value="alpha/beta hydrolase"/>
    <property type="match status" value="1"/>
</dbReference>
<dbReference type="EMBL" id="MFLA01000001">
    <property type="protein sequence ID" value="OGG60799.1"/>
    <property type="molecule type" value="Genomic_DNA"/>
</dbReference>
<evidence type="ECO:0000313" key="1">
    <source>
        <dbReference type="EMBL" id="OGG60799.1"/>
    </source>
</evidence>
<sequence>MRIIGINGIRCYDCPVLRRLRPAFEREFAPDEYVIEEDTGCGVWQLSRMRRFTQELREKYDDGSTLLLVGYSMGGIQACSVAVGLTRSKVAGIVTIFAPHTMFAGIFTRTIGTVQLPQIPIISFHGARDPYVRWGTRHPDSSVHIVLDSDHYRDLLQKPTLADTIARESKKVLYGAR</sequence>
<reference evidence="1 2" key="1">
    <citation type="journal article" date="2016" name="Nat. Commun.">
        <title>Thousands of microbial genomes shed light on interconnected biogeochemical processes in an aquifer system.</title>
        <authorList>
            <person name="Anantharaman K."/>
            <person name="Brown C.T."/>
            <person name="Hug L.A."/>
            <person name="Sharon I."/>
            <person name="Castelle C.J."/>
            <person name="Probst A.J."/>
            <person name="Thomas B.C."/>
            <person name="Singh A."/>
            <person name="Wilkins M.J."/>
            <person name="Karaoz U."/>
            <person name="Brodie E.L."/>
            <person name="Williams K.H."/>
            <person name="Hubbard S.S."/>
            <person name="Banfield J.F."/>
        </authorList>
    </citation>
    <scope>NUCLEOTIDE SEQUENCE [LARGE SCALE GENOMIC DNA]</scope>
</reference>
<dbReference type="AlphaFoldDB" id="A0A1F6DH56"/>
<evidence type="ECO:0000313" key="2">
    <source>
        <dbReference type="Proteomes" id="UP000176377"/>
    </source>
</evidence>
<accession>A0A1F6DH56</accession>
<evidence type="ECO:0008006" key="3">
    <source>
        <dbReference type="Google" id="ProtNLM"/>
    </source>
</evidence>
<comment type="caution">
    <text evidence="1">The sequence shown here is derived from an EMBL/GenBank/DDBJ whole genome shotgun (WGS) entry which is preliminary data.</text>
</comment>
<protein>
    <recommendedName>
        <fullName evidence="3">AB hydrolase-1 domain-containing protein</fullName>
    </recommendedName>
</protein>
<gene>
    <name evidence="1" type="ORF">A2765_01660</name>
</gene>
<proteinExistence type="predicted"/>
<organism evidence="1 2">
    <name type="scientific">Candidatus Kaiserbacteria bacterium RIFCSPHIGHO2_01_FULL_56_24</name>
    <dbReference type="NCBI Taxonomy" id="1798487"/>
    <lineage>
        <taxon>Bacteria</taxon>
        <taxon>Candidatus Kaiseribacteriota</taxon>
    </lineage>
</organism>
<name>A0A1F6DH56_9BACT</name>
<dbReference type="SUPFAM" id="SSF53474">
    <property type="entry name" value="alpha/beta-Hydrolases"/>
    <property type="match status" value="1"/>
</dbReference>
<dbReference type="Proteomes" id="UP000176377">
    <property type="component" value="Unassembled WGS sequence"/>
</dbReference>